<reference evidence="2" key="1">
    <citation type="submission" date="2021-02" db="EMBL/GenBank/DDBJ databases">
        <authorList>
            <person name="Nowell W R."/>
        </authorList>
    </citation>
    <scope>NUCLEOTIDE SEQUENCE</scope>
</reference>
<dbReference type="AlphaFoldDB" id="A0A816EPC6"/>
<feature type="compositionally biased region" description="Polar residues" evidence="1">
    <location>
        <begin position="23"/>
        <end position="41"/>
    </location>
</feature>
<feature type="non-terminal residue" evidence="2">
    <location>
        <position position="1"/>
    </location>
</feature>
<feature type="compositionally biased region" description="Polar residues" evidence="1">
    <location>
        <begin position="145"/>
        <end position="160"/>
    </location>
</feature>
<protein>
    <submittedName>
        <fullName evidence="2">Uncharacterized protein</fullName>
    </submittedName>
</protein>
<evidence type="ECO:0000313" key="3">
    <source>
        <dbReference type="Proteomes" id="UP000663828"/>
    </source>
</evidence>
<keyword evidence="3" id="KW-1185">Reference proteome</keyword>
<evidence type="ECO:0000256" key="1">
    <source>
        <dbReference type="SAM" id="MobiDB-lite"/>
    </source>
</evidence>
<proteinExistence type="predicted"/>
<dbReference type="Proteomes" id="UP000663828">
    <property type="component" value="Unassembled WGS sequence"/>
</dbReference>
<feature type="region of interest" description="Disordered" evidence="1">
    <location>
        <begin position="1"/>
        <end position="70"/>
    </location>
</feature>
<dbReference type="EMBL" id="CAJNOR010010052">
    <property type="protein sequence ID" value="CAF1650707.1"/>
    <property type="molecule type" value="Genomic_DNA"/>
</dbReference>
<organism evidence="2 3">
    <name type="scientific">Adineta ricciae</name>
    <name type="common">Rotifer</name>
    <dbReference type="NCBI Taxonomy" id="249248"/>
    <lineage>
        <taxon>Eukaryota</taxon>
        <taxon>Metazoa</taxon>
        <taxon>Spiralia</taxon>
        <taxon>Gnathifera</taxon>
        <taxon>Rotifera</taxon>
        <taxon>Eurotatoria</taxon>
        <taxon>Bdelloidea</taxon>
        <taxon>Adinetida</taxon>
        <taxon>Adinetidae</taxon>
        <taxon>Adineta</taxon>
    </lineage>
</organism>
<comment type="caution">
    <text evidence="2">The sequence shown here is derived from an EMBL/GenBank/DDBJ whole genome shotgun (WGS) entry which is preliminary data.</text>
</comment>
<accession>A0A816EPC6</accession>
<gene>
    <name evidence="2" type="ORF">XAT740_LOCUS54912</name>
</gene>
<sequence>KLTGHHLHQPYEDINASGCAASSEDSCYGSNELSRSSSSTHGVAKPLLTEQHRSGSLSSTSVDYAIPTPRETSLYPNKTVTLINQSSIETATTTNHLKTFHSTGISSSSHYNLKKTVQSLTRRPVAGLQSTYLPYDTIDTPPSPQNHSPATSTTSREYSI</sequence>
<name>A0A816EPC6_ADIRI</name>
<feature type="region of interest" description="Disordered" evidence="1">
    <location>
        <begin position="135"/>
        <end position="160"/>
    </location>
</feature>
<evidence type="ECO:0000313" key="2">
    <source>
        <dbReference type="EMBL" id="CAF1650707.1"/>
    </source>
</evidence>